<keyword evidence="8 12" id="KW-0472">Membrane</keyword>
<dbReference type="InterPro" id="IPR001851">
    <property type="entry name" value="ABC_transp_permease"/>
</dbReference>
<dbReference type="Pfam" id="PF02653">
    <property type="entry name" value="BPD_transp_2"/>
    <property type="match status" value="1"/>
</dbReference>
<feature type="transmembrane region" description="Helical" evidence="12">
    <location>
        <begin position="186"/>
        <end position="206"/>
    </location>
</feature>
<feature type="compositionally biased region" description="Low complexity" evidence="11">
    <location>
        <begin position="1"/>
        <end position="20"/>
    </location>
</feature>
<organism evidence="13">
    <name type="scientific">uncultured Solirubrobacteraceae bacterium</name>
    <dbReference type="NCBI Taxonomy" id="1162706"/>
    <lineage>
        <taxon>Bacteria</taxon>
        <taxon>Bacillati</taxon>
        <taxon>Actinomycetota</taxon>
        <taxon>Thermoleophilia</taxon>
        <taxon>Solirubrobacterales</taxon>
        <taxon>Solirubrobacteraceae</taxon>
        <taxon>environmental samples</taxon>
    </lineage>
</organism>
<evidence type="ECO:0000256" key="8">
    <source>
        <dbReference type="ARBA" id="ARBA00023136"/>
    </source>
</evidence>
<evidence type="ECO:0000256" key="5">
    <source>
        <dbReference type="ARBA" id="ARBA00022519"/>
    </source>
</evidence>
<dbReference type="AlphaFoldDB" id="A0A6J4T9S2"/>
<feature type="transmembrane region" description="Helical" evidence="12">
    <location>
        <begin position="117"/>
        <end position="140"/>
    </location>
</feature>
<dbReference type="GO" id="GO:0022857">
    <property type="term" value="F:transmembrane transporter activity"/>
    <property type="evidence" value="ECO:0007669"/>
    <property type="project" value="InterPro"/>
</dbReference>
<evidence type="ECO:0000256" key="1">
    <source>
        <dbReference type="ARBA" id="ARBA00004651"/>
    </source>
</evidence>
<comment type="function">
    <text evidence="9">Part of the ABC transporter complex LsrABCD involved in autoinducer 2 (AI-2) import. Probably responsible for the translocation of the substrate across the membrane.</text>
</comment>
<dbReference type="GO" id="GO:0005886">
    <property type="term" value="C:plasma membrane"/>
    <property type="evidence" value="ECO:0007669"/>
    <property type="project" value="UniProtKB-SubCell"/>
</dbReference>
<keyword evidence="3" id="KW-0813">Transport</keyword>
<keyword evidence="6 12" id="KW-0812">Transmembrane</keyword>
<sequence length="356" mass="36190">MSTAAAPEPAAPVGAGPTPARSGERARRLTEVVFRVRELGIVGALALLVLVTALLEPRFVEAGSIKNLLINASIFAILAVGQTLVLVTRNVDLSVGSVLGLAAFMSGTLLSDSPGTPVVLVAILALLLGAGCGLLNGVLVTFGRVPALVVTLGTLYIFRGLAFLWTDGRQVNAETLPDGFLSIGTGTVLGVPALVLIALAVILLVGQYLRDARSGRELYAIGSSPEAARLAGVRSDRRVLAAFVGAGALAGLGGMLFAARFGTVDATAGTGYELTVIAAAVVGGVAIFGGVGSVYGAALGALLLGTITSSLIVLKVDAFWQQAAIGALLLAAIAFDRWVGLRLDTALRQRSARRAG</sequence>
<feature type="transmembrane region" description="Helical" evidence="12">
    <location>
        <begin position="67"/>
        <end position="86"/>
    </location>
</feature>
<keyword evidence="5" id="KW-0997">Cell inner membrane</keyword>
<evidence type="ECO:0000256" key="11">
    <source>
        <dbReference type="SAM" id="MobiDB-lite"/>
    </source>
</evidence>
<dbReference type="PANTHER" id="PTHR32196">
    <property type="entry name" value="ABC TRANSPORTER PERMEASE PROTEIN YPHD-RELATED-RELATED"/>
    <property type="match status" value="1"/>
</dbReference>
<protein>
    <recommendedName>
        <fullName evidence="10">Autoinducer 2 import system permease protein LsrC</fullName>
    </recommendedName>
</protein>
<feature type="transmembrane region" description="Helical" evidence="12">
    <location>
        <begin position="239"/>
        <end position="259"/>
    </location>
</feature>
<evidence type="ECO:0000256" key="4">
    <source>
        <dbReference type="ARBA" id="ARBA00022475"/>
    </source>
</evidence>
<evidence type="ECO:0000256" key="10">
    <source>
        <dbReference type="ARBA" id="ARBA00039382"/>
    </source>
</evidence>
<proteinExistence type="predicted"/>
<reference evidence="13" key="1">
    <citation type="submission" date="2020-02" db="EMBL/GenBank/DDBJ databases">
        <authorList>
            <person name="Meier V. D."/>
        </authorList>
    </citation>
    <scope>NUCLEOTIDE SEQUENCE</scope>
    <source>
        <strain evidence="13">AVDCRST_MAG13</strain>
    </source>
</reference>
<feature type="region of interest" description="Disordered" evidence="11">
    <location>
        <begin position="1"/>
        <end position="23"/>
    </location>
</feature>
<comment type="subunit">
    <text evidence="2">The complex is composed of two ATP-binding proteins (LsrA), two transmembrane proteins (LsrC and LsrD) and a solute-binding protein (LsrB).</text>
</comment>
<evidence type="ECO:0000256" key="9">
    <source>
        <dbReference type="ARBA" id="ARBA00025439"/>
    </source>
</evidence>
<evidence type="ECO:0000256" key="3">
    <source>
        <dbReference type="ARBA" id="ARBA00022448"/>
    </source>
</evidence>
<feature type="transmembrane region" description="Helical" evidence="12">
    <location>
        <begin position="295"/>
        <end position="313"/>
    </location>
</feature>
<dbReference type="PANTHER" id="PTHR32196:SF29">
    <property type="entry name" value="AUTOINDUCER 2 IMPORT SYSTEM PERMEASE PROTEIN LSRC"/>
    <property type="match status" value="1"/>
</dbReference>
<dbReference type="CDD" id="cd06579">
    <property type="entry name" value="TM_PBP1_transp_AraH_like"/>
    <property type="match status" value="1"/>
</dbReference>
<name>A0A6J4T9S2_9ACTN</name>
<keyword evidence="7 12" id="KW-1133">Transmembrane helix</keyword>
<gene>
    <name evidence="13" type="ORF">AVDCRST_MAG13-3131</name>
</gene>
<evidence type="ECO:0000256" key="7">
    <source>
        <dbReference type="ARBA" id="ARBA00022989"/>
    </source>
</evidence>
<evidence type="ECO:0000256" key="12">
    <source>
        <dbReference type="SAM" id="Phobius"/>
    </source>
</evidence>
<dbReference type="EMBL" id="CADCVO010000504">
    <property type="protein sequence ID" value="CAA9516873.1"/>
    <property type="molecule type" value="Genomic_DNA"/>
</dbReference>
<feature type="transmembrane region" description="Helical" evidence="12">
    <location>
        <begin position="271"/>
        <end position="288"/>
    </location>
</feature>
<evidence type="ECO:0000313" key="13">
    <source>
        <dbReference type="EMBL" id="CAA9516873.1"/>
    </source>
</evidence>
<comment type="subcellular location">
    <subcellularLocation>
        <location evidence="1">Cell membrane</location>
        <topology evidence="1">Multi-pass membrane protein</topology>
    </subcellularLocation>
</comment>
<feature type="transmembrane region" description="Helical" evidence="12">
    <location>
        <begin position="319"/>
        <end position="340"/>
    </location>
</feature>
<feature type="transmembrane region" description="Helical" evidence="12">
    <location>
        <begin position="36"/>
        <end position="55"/>
    </location>
</feature>
<keyword evidence="4" id="KW-1003">Cell membrane</keyword>
<evidence type="ECO:0000256" key="2">
    <source>
        <dbReference type="ARBA" id="ARBA00011262"/>
    </source>
</evidence>
<evidence type="ECO:0000256" key="6">
    <source>
        <dbReference type="ARBA" id="ARBA00022692"/>
    </source>
</evidence>
<accession>A0A6J4T9S2</accession>
<feature type="transmembrane region" description="Helical" evidence="12">
    <location>
        <begin position="147"/>
        <end position="166"/>
    </location>
</feature>